<evidence type="ECO:0000259" key="2">
    <source>
        <dbReference type="PROSITE" id="PS51171"/>
    </source>
</evidence>
<dbReference type="Pfam" id="PF00793">
    <property type="entry name" value="DAHP_synth_1"/>
    <property type="match status" value="1"/>
</dbReference>
<organism evidence="4 5">
    <name type="scientific">Candidatus Zymogenus saltonus</name>
    <dbReference type="NCBI Taxonomy" id="2844893"/>
    <lineage>
        <taxon>Bacteria</taxon>
        <taxon>Deltaproteobacteria</taxon>
        <taxon>Candidatus Zymogenia</taxon>
        <taxon>Candidatus Zymogeniales</taxon>
        <taxon>Candidatus Zymogenaceae</taxon>
        <taxon>Candidatus Zymogenus</taxon>
    </lineage>
</organism>
<comment type="caution">
    <text evidence="4">The sequence shown here is derived from an EMBL/GenBank/DDBJ whole genome shotgun (WGS) entry which is preliminary data.</text>
</comment>
<accession>A0A9D8KET7</accession>
<dbReference type="SUPFAM" id="SSF51569">
    <property type="entry name" value="Aldolase"/>
    <property type="match status" value="1"/>
</dbReference>
<evidence type="ECO:0000259" key="3">
    <source>
        <dbReference type="PROSITE" id="PS51671"/>
    </source>
</evidence>
<dbReference type="GO" id="GO:0016832">
    <property type="term" value="F:aldehyde-lyase activity"/>
    <property type="evidence" value="ECO:0007669"/>
    <property type="project" value="InterPro"/>
</dbReference>
<dbReference type="EMBL" id="JAFGIX010000022">
    <property type="protein sequence ID" value="MBN1572381.1"/>
    <property type="molecule type" value="Genomic_DNA"/>
</dbReference>
<dbReference type="Gene3D" id="3.30.70.260">
    <property type="match status" value="1"/>
</dbReference>
<feature type="domain" description="ACT" evidence="3">
    <location>
        <begin position="548"/>
        <end position="625"/>
    </location>
</feature>
<dbReference type="SUPFAM" id="SSF53850">
    <property type="entry name" value="Periplasmic binding protein-like II"/>
    <property type="match status" value="1"/>
</dbReference>
<evidence type="ECO:0000313" key="4">
    <source>
        <dbReference type="EMBL" id="MBN1572381.1"/>
    </source>
</evidence>
<dbReference type="Pfam" id="PF00800">
    <property type="entry name" value="PDT"/>
    <property type="match status" value="1"/>
</dbReference>
<dbReference type="PROSITE" id="PS51171">
    <property type="entry name" value="PREPHENATE_DEHYDR_3"/>
    <property type="match status" value="1"/>
</dbReference>
<sequence length="631" mass="69829">MILVLKKEITPKQKEGLIKALKKDDCMIREIVGVEDTILGVVGKVKKDLRYFETLEGVAKVIPISKPYKLVSRELHPEPSIIMVNDVAVGGDRLVVIAGPCAVEERKRTLEIARVVKKSGAVLFRGGAFKPRTSPYSFQGLEEEGLKILAEVREETGLGIVTEMTSPSQADLMMKYVDVVQVGARNMQSFELLKSIGRIGKPVLLKRGISATIEEWMMAAEYILSEGNDKVILCERGIRTFETYTRNTLDLTAIPVIKKLTHLPIIVDPSHATGIREKVSPMARAAIASGADGIMVEVHTEPEKALSDGPQSLYPEQFEKLMRDLHVIAPVVGKQLDYDYIEKAKIMRAPVKEGRGEKKVVYRGVPGSASHKACIQFFGSDVKQKSVDSFEELFDAVAGGEAYLGLIPLENSLSGSIHENYDLLLEHDLKIVGELTLRIVHNLIGNKGVDLKEIRRVYGVPQVFERCKEFLDENPKWDLIAVRDSAAGIARLKKSGDKTDAVIAGEEAAIISGLSILKEGIETSPKNFTRFVIISAGGFVEGPADKTSMIFAVSDRPGALFKTLKVFAEEEINMVKLESRKALDTDWDFMFYVDIEMGDKDKRYKKVIKGLEENTDFVKVLGSYRTGSVLT</sequence>
<feature type="domain" description="Prephenate dehydratase" evidence="2">
    <location>
        <begin position="359"/>
        <end position="536"/>
    </location>
</feature>
<dbReference type="Gene3D" id="3.40.190.10">
    <property type="entry name" value="Periplasmic binding protein-like II"/>
    <property type="match status" value="2"/>
</dbReference>
<dbReference type="GO" id="GO:0009094">
    <property type="term" value="P:L-phenylalanine biosynthetic process"/>
    <property type="evidence" value="ECO:0007669"/>
    <property type="project" value="InterPro"/>
</dbReference>
<dbReference type="Gene3D" id="3.30.70.1140">
    <property type="entry name" value="Phospho-2-dehydro-3-deoxyheptonate aldolase, domain 1"/>
    <property type="match status" value="1"/>
</dbReference>
<dbReference type="InterPro" id="IPR002912">
    <property type="entry name" value="ACT_dom"/>
</dbReference>
<dbReference type="InterPro" id="IPR013785">
    <property type="entry name" value="Aldolase_TIM"/>
</dbReference>
<dbReference type="PANTHER" id="PTHR43018:SF1">
    <property type="entry name" value="PROTEIN AROA(G)"/>
    <property type="match status" value="1"/>
</dbReference>
<name>A0A9D8KET7_9DELT</name>
<dbReference type="NCBIfam" id="NF009239">
    <property type="entry name" value="PRK12595.1"/>
    <property type="match status" value="1"/>
</dbReference>
<dbReference type="CDD" id="cd13631">
    <property type="entry name" value="PBP2_Ct-PDT_like"/>
    <property type="match status" value="1"/>
</dbReference>
<dbReference type="Gene3D" id="3.20.20.70">
    <property type="entry name" value="Aldolase class I"/>
    <property type="match status" value="1"/>
</dbReference>
<dbReference type="InterPro" id="IPR006218">
    <property type="entry name" value="DAHP1/KDSA"/>
</dbReference>
<dbReference type="EC" id="2.5.1.54" evidence="4"/>
<dbReference type="AlphaFoldDB" id="A0A9D8KET7"/>
<reference evidence="4" key="2">
    <citation type="submission" date="2021-01" db="EMBL/GenBank/DDBJ databases">
        <authorList>
            <person name="Hahn C.R."/>
            <person name="Youssef N.H."/>
            <person name="Elshahed M."/>
        </authorList>
    </citation>
    <scope>NUCLEOTIDE SEQUENCE</scope>
    <source>
        <strain evidence="4">Zod_Metabat.24</strain>
    </source>
</reference>
<evidence type="ECO:0000256" key="1">
    <source>
        <dbReference type="ARBA" id="ARBA00022679"/>
    </source>
</evidence>
<dbReference type="InterPro" id="IPR052899">
    <property type="entry name" value="Class-I_DAHP_synthase"/>
</dbReference>
<dbReference type="GO" id="GO:0004664">
    <property type="term" value="F:prephenate dehydratase activity"/>
    <property type="evidence" value="ECO:0007669"/>
    <property type="project" value="InterPro"/>
</dbReference>
<gene>
    <name evidence="4" type="primary">aroF</name>
    <name evidence="4" type="ORF">JW984_04210</name>
</gene>
<protein>
    <submittedName>
        <fullName evidence="4">3-deoxy-7-phosphoheptulonate synthase</fullName>
        <ecNumber evidence="4">2.5.1.54</ecNumber>
    </submittedName>
</protein>
<dbReference type="Pfam" id="PF01842">
    <property type="entry name" value="ACT"/>
    <property type="match status" value="1"/>
</dbReference>
<dbReference type="NCBIfam" id="TIGR01361">
    <property type="entry name" value="DAHP_synth_Bsub"/>
    <property type="match status" value="1"/>
</dbReference>
<dbReference type="NCBIfam" id="NF006421">
    <property type="entry name" value="PRK08673.1"/>
    <property type="match status" value="1"/>
</dbReference>
<dbReference type="InterPro" id="IPR001086">
    <property type="entry name" value="Preph_deHydtase"/>
</dbReference>
<reference evidence="4" key="1">
    <citation type="journal article" date="2021" name="Environ. Microbiol.">
        <title>Genomic characterization of three novel Desulfobacterota classes expand the metabolic and phylogenetic diversity of the phylum.</title>
        <authorList>
            <person name="Murphy C.L."/>
            <person name="Biggerstaff J."/>
            <person name="Eichhorn A."/>
            <person name="Ewing E."/>
            <person name="Shahan R."/>
            <person name="Soriano D."/>
            <person name="Stewart S."/>
            <person name="VanMol K."/>
            <person name="Walker R."/>
            <person name="Walters P."/>
            <person name="Elshahed M.S."/>
            <person name="Youssef N.H."/>
        </authorList>
    </citation>
    <scope>NUCLEOTIDE SEQUENCE</scope>
    <source>
        <strain evidence="4">Zod_Metabat.24</strain>
    </source>
</reference>
<dbReference type="Proteomes" id="UP000809273">
    <property type="component" value="Unassembled WGS sequence"/>
</dbReference>
<dbReference type="InterPro" id="IPR041071">
    <property type="entry name" value="DAHP_snth_FXD"/>
</dbReference>
<dbReference type="SUPFAM" id="SSF55021">
    <property type="entry name" value="ACT-like"/>
    <property type="match status" value="1"/>
</dbReference>
<dbReference type="GO" id="GO:0003849">
    <property type="term" value="F:3-deoxy-7-phosphoheptulonate synthase activity"/>
    <property type="evidence" value="ECO:0007669"/>
    <property type="project" value="UniProtKB-EC"/>
</dbReference>
<keyword evidence="1 4" id="KW-0808">Transferase</keyword>
<dbReference type="InterPro" id="IPR006268">
    <property type="entry name" value="DAHP_syn_2"/>
</dbReference>
<proteinExistence type="predicted"/>
<evidence type="ECO:0000313" key="5">
    <source>
        <dbReference type="Proteomes" id="UP000809273"/>
    </source>
</evidence>
<dbReference type="CDD" id="cd04905">
    <property type="entry name" value="ACT_CM-PDT"/>
    <property type="match status" value="1"/>
</dbReference>
<dbReference type="Pfam" id="PF18152">
    <property type="entry name" value="DAHP_snth_FXD"/>
    <property type="match status" value="1"/>
</dbReference>
<dbReference type="PANTHER" id="PTHR43018">
    <property type="entry name" value="PHOSPHO-2-DEHYDRO-3-DEOXYHEPTONATE ALDOLASE"/>
    <property type="match status" value="1"/>
</dbReference>
<dbReference type="InterPro" id="IPR045865">
    <property type="entry name" value="ACT-like_dom_sf"/>
</dbReference>
<dbReference type="PROSITE" id="PS51671">
    <property type="entry name" value="ACT"/>
    <property type="match status" value="1"/>
</dbReference>